<dbReference type="Pfam" id="PF00583">
    <property type="entry name" value="Acetyltransf_1"/>
    <property type="match status" value="1"/>
</dbReference>
<dbReference type="RefSeq" id="WP_311593357.1">
    <property type="nucleotide sequence ID" value="NZ_JAVRHV010000004.1"/>
</dbReference>
<accession>A0ABU2Y586</accession>
<dbReference type="Proteomes" id="UP001252186">
    <property type="component" value="Unassembled WGS sequence"/>
</dbReference>
<dbReference type="PROSITE" id="PS51186">
    <property type="entry name" value="GNAT"/>
    <property type="match status" value="1"/>
</dbReference>
<dbReference type="EMBL" id="JAVRHV010000004">
    <property type="protein sequence ID" value="MDT0553353.1"/>
    <property type="molecule type" value="Genomic_DNA"/>
</dbReference>
<dbReference type="PANTHER" id="PTHR43072">
    <property type="entry name" value="N-ACETYLTRANSFERASE"/>
    <property type="match status" value="1"/>
</dbReference>
<protein>
    <submittedName>
        <fullName evidence="2">GNAT family N-acetyltransferase</fullName>
    </submittedName>
</protein>
<reference evidence="2 3" key="1">
    <citation type="submission" date="2023-09" db="EMBL/GenBank/DDBJ databases">
        <authorList>
            <person name="Rey-Velasco X."/>
        </authorList>
    </citation>
    <scope>NUCLEOTIDE SEQUENCE [LARGE SCALE GENOMIC DNA]</scope>
    <source>
        <strain evidence="2 3">P050</strain>
    </source>
</reference>
<evidence type="ECO:0000313" key="3">
    <source>
        <dbReference type="Proteomes" id="UP001252186"/>
    </source>
</evidence>
<feature type="domain" description="N-acetyltransferase" evidence="1">
    <location>
        <begin position="1"/>
        <end position="147"/>
    </location>
</feature>
<organism evidence="2 3">
    <name type="scientific">Urechidicola vernalis</name>
    <dbReference type="NCBI Taxonomy" id="3075600"/>
    <lineage>
        <taxon>Bacteria</taxon>
        <taxon>Pseudomonadati</taxon>
        <taxon>Bacteroidota</taxon>
        <taxon>Flavobacteriia</taxon>
        <taxon>Flavobacteriales</taxon>
        <taxon>Flavobacteriaceae</taxon>
        <taxon>Urechidicola</taxon>
    </lineage>
</organism>
<dbReference type="PANTHER" id="PTHR43072:SF58">
    <property type="entry name" value="N-ACETYLTRANSFERASE DOMAIN-CONTAINING PROTEIN"/>
    <property type="match status" value="1"/>
</dbReference>
<dbReference type="SUPFAM" id="SSF55729">
    <property type="entry name" value="Acyl-CoA N-acyltransferases (Nat)"/>
    <property type="match status" value="1"/>
</dbReference>
<dbReference type="CDD" id="cd04301">
    <property type="entry name" value="NAT_SF"/>
    <property type="match status" value="1"/>
</dbReference>
<name>A0ABU2Y586_9FLAO</name>
<dbReference type="Gene3D" id="3.40.630.30">
    <property type="match status" value="1"/>
</dbReference>
<dbReference type="InterPro" id="IPR016181">
    <property type="entry name" value="Acyl_CoA_acyltransferase"/>
</dbReference>
<dbReference type="InterPro" id="IPR000182">
    <property type="entry name" value="GNAT_dom"/>
</dbReference>
<evidence type="ECO:0000259" key="1">
    <source>
        <dbReference type="PROSITE" id="PS51186"/>
    </source>
</evidence>
<comment type="caution">
    <text evidence="2">The sequence shown here is derived from an EMBL/GenBank/DDBJ whole genome shotgun (WGS) entry which is preliminary data.</text>
</comment>
<proteinExistence type="predicted"/>
<sequence>MNYRKATLKDLAQLAQLFDAYRVFYRKETDIIGAKEFLTERFNQQDAVIFIAEDSEGQLTGFTQLYPLFSSTRMQKLWLLNDLFVNPNTRGKGVSKGLIEQAKRLVKESGACGMFLETEKSNTIGNNLYPVSGFKLNEGSNYYEWSV</sequence>
<evidence type="ECO:0000313" key="2">
    <source>
        <dbReference type="EMBL" id="MDT0553353.1"/>
    </source>
</evidence>
<gene>
    <name evidence="2" type="ORF">RM519_08870</name>
</gene>
<keyword evidence="3" id="KW-1185">Reference proteome</keyword>